<dbReference type="Proteomes" id="UP001283361">
    <property type="component" value="Unassembled WGS sequence"/>
</dbReference>
<keyword evidence="3" id="KW-1185">Reference proteome</keyword>
<dbReference type="EMBL" id="JAWDGP010007341">
    <property type="protein sequence ID" value="KAK3724639.1"/>
    <property type="molecule type" value="Genomic_DNA"/>
</dbReference>
<gene>
    <name evidence="2" type="ORF">RRG08_041123</name>
</gene>
<sequence>MSQLRSQRHLDKAPAFTAGNSNHPLHPLNNYENMPFNMPRPGSCLLIFRFNRTRWGTPPPHNTALNSGLEVFFSGSISRRYDDPIRRQI</sequence>
<dbReference type="AlphaFoldDB" id="A0AAE1CP03"/>
<proteinExistence type="predicted"/>
<comment type="caution">
    <text evidence="2">The sequence shown here is derived from an EMBL/GenBank/DDBJ whole genome shotgun (WGS) entry which is preliminary data.</text>
</comment>
<protein>
    <submittedName>
        <fullName evidence="2">Uncharacterized protein</fullName>
    </submittedName>
</protein>
<evidence type="ECO:0000313" key="3">
    <source>
        <dbReference type="Proteomes" id="UP001283361"/>
    </source>
</evidence>
<evidence type="ECO:0000313" key="2">
    <source>
        <dbReference type="EMBL" id="KAK3724639.1"/>
    </source>
</evidence>
<feature type="region of interest" description="Disordered" evidence="1">
    <location>
        <begin position="1"/>
        <end position="26"/>
    </location>
</feature>
<accession>A0AAE1CP03</accession>
<name>A0AAE1CP03_9GAST</name>
<evidence type="ECO:0000256" key="1">
    <source>
        <dbReference type="SAM" id="MobiDB-lite"/>
    </source>
</evidence>
<organism evidence="2 3">
    <name type="scientific">Elysia crispata</name>
    <name type="common">lettuce slug</name>
    <dbReference type="NCBI Taxonomy" id="231223"/>
    <lineage>
        <taxon>Eukaryota</taxon>
        <taxon>Metazoa</taxon>
        <taxon>Spiralia</taxon>
        <taxon>Lophotrochozoa</taxon>
        <taxon>Mollusca</taxon>
        <taxon>Gastropoda</taxon>
        <taxon>Heterobranchia</taxon>
        <taxon>Euthyneura</taxon>
        <taxon>Panpulmonata</taxon>
        <taxon>Sacoglossa</taxon>
        <taxon>Placobranchoidea</taxon>
        <taxon>Plakobranchidae</taxon>
        <taxon>Elysia</taxon>
    </lineage>
</organism>
<reference evidence="2" key="1">
    <citation type="journal article" date="2023" name="G3 (Bethesda)">
        <title>A reference genome for the long-term kleptoplast-retaining sea slug Elysia crispata morphotype clarki.</title>
        <authorList>
            <person name="Eastman K.E."/>
            <person name="Pendleton A.L."/>
            <person name="Shaikh M.A."/>
            <person name="Suttiyut T."/>
            <person name="Ogas R."/>
            <person name="Tomko P."/>
            <person name="Gavelis G."/>
            <person name="Widhalm J.R."/>
            <person name="Wisecaver J.H."/>
        </authorList>
    </citation>
    <scope>NUCLEOTIDE SEQUENCE</scope>
    <source>
        <strain evidence="2">ECLA1</strain>
    </source>
</reference>